<dbReference type="SUPFAM" id="SSF52518">
    <property type="entry name" value="Thiamin diphosphate-binding fold (THDP-binding)"/>
    <property type="match status" value="2"/>
</dbReference>
<dbReference type="InterPro" id="IPR012001">
    <property type="entry name" value="Thiamin_PyroP_enz_TPP-bd_dom"/>
</dbReference>
<evidence type="ECO:0000256" key="2">
    <source>
        <dbReference type="ARBA" id="ARBA00023052"/>
    </source>
</evidence>
<dbReference type="Pfam" id="PF02776">
    <property type="entry name" value="TPP_enzyme_N"/>
    <property type="match status" value="1"/>
</dbReference>
<dbReference type="InterPro" id="IPR012000">
    <property type="entry name" value="Thiamin_PyroP_enz_cen_dom"/>
</dbReference>
<dbReference type="GO" id="GO:0000287">
    <property type="term" value="F:magnesium ion binding"/>
    <property type="evidence" value="ECO:0007669"/>
    <property type="project" value="InterPro"/>
</dbReference>
<dbReference type="NCBIfam" id="NF008431">
    <property type="entry name" value="PRK11269.1"/>
    <property type="match status" value="1"/>
</dbReference>
<reference evidence="8 9" key="1">
    <citation type="submission" date="2021-01" db="EMBL/GenBank/DDBJ databases">
        <title>Whole genome shotgun sequence of Planotetraspora kaengkrachanensis NBRC 104272.</title>
        <authorList>
            <person name="Komaki H."/>
            <person name="Tamura T."/>
        </authorList>
    </citation>
    <scope>NUCLEOTIDE SEQUENCE [LARGE SCALE GENOMIC DNA]</scope>
    <source>
        <strain evidence="8 9">NBRC 104272</strain>
    </source>
</reference>
<dbReference type="AlphaFoldDB" id="A0A8J3M475"/>
<dbReference type="Gene3D" id="3.40.50.970">
    <property type="match status" value="2"/>
</dbReference>
<dbReference type="InterPro" id="IPR011766">
    <property type="entry name" value="TPP_enzyme_TPP-bd"/>
</dbReference>
<dbReference type="InterPro" id="IPR029035">
    <property type="entry name" value="DHS-like_NAD/FAD-binding_dom"/>
</dbReference>
<dbReference type="GO" id="GO:0005948">
    <property type="term" value="C:acetolactate synthase complex"/>
    <property type="evidence" value="ECO:0007669"/>
    <property type="project" value="TreeGrafter"/>
</dbReference>
<keyword evidence="2 4" id="KW-0786">Thiamine pyrophosphate</keyword>
<dbReference type="GO" id="GO:0030976">
    <property type="term" value="F:thiamine pyrophosphate binding"/>
    <property type="evidence" value="ECO:0007669"/>
    <property type="project" value="InterPro"/>
</dbReference>
<evidence type="ECO:0000313" key="8">
    <source>
        <dbReference type="EMBL" id="GIG78801.1"/>
    </source>
</evidence>
<evidence type="ECO:0000256" key="3">
    <source>
        <dbReference type="ARBA" id="ARBA00048670"/>
    </source>
</evidence>
<sequence length="574" mass="62920">MKRIPCMEAVVAVMESEGVDTVFGIPGAAILPLYAALQHSSIRHVTVRHEEGGTHAADGWSRVTGNVGVCIGTSGPAGTNMITGLYTALADSIPMICITGQAMKSKLHQESFQAVDIVEIAKPVTKWAVQLKEPAQAPWVFREAFRIARSGRPGPVLIDLPIDVQRGTCLYDPELDGPFPVDVPEPRAEAVRAAIDLLMEAQRPLILAGGGVVIGDASAELRALAEHLQVPVQVTLMGKGAFPEDHPLFAGMAGIQTQTRWGNAAFLESDLVLAVGARFGDRHTGDLDVYRKGRTFIHADIEPTQIGKVFEPHLGLVGHARPTLAALTEEARRHTAQKKPGRWVKKVEKLRTTLPRRDDFEDVPIKPPRVFKEINEFFGQDTTFVTAIGLYQIWSGQFQKTFLPRRYLVCGQAGPLGWEVPAAMGVKCAYPNRQVVAVVGDYSFQFLMEEVAVAAQYRIPFVIVMINNEYLGLIRQAELPYDMNYAVDLHYGEGGIDHVKVMDAFGCPARRVERPGDIRDALAWATAEAERAQLPVLVEVMVEREANAAMGQSLDAIKEFEPLPELALAIDWSD</sequence>
<dbReference type="GO" id="GO:0003984">
    <property type="term" value="F:acetolactate synthase activity"/>
    <property type="evidence" value="ECO:0007669"/>
    <property type="project" value="UniProtKB-EC"/>
</dbReference>
<comment type="similarity">
    <text evidence="1 4">Belongs to the TPP enzyme family.</text>
</comment>
<dbReference type="GO" id="GO:0009028">
    <property type="term" value="F:tartronate-semialdehyde synthase activity"/>
    <property type="evidence" value="ECO:0007669"/>
    <property type="project" value="TreeGrafter"/>
</dbReference>
<dbReference type="FunFam" id="3.40.50.1220:FF:000008">
    <property type="entry name" value="Acetolactate synthase"/>
    <property type="match status" value="1"/>
</dbReference>
<dbReference type="CDD" id="cd07035">
    <property type="entry name" value="TPP_PYR_POX_like"/>
    <property type="match status" value="1"/>
</dbReference>
<dbReference type="RefSeq" id="WP_203882264.1">
    <property type="nucleotide sequence ID" value="NZ_BAABHH010000007.1"/>
</dbReference>
<feature type="domain" description="Thiamine pyrophosphate enzyme TPP-binding" evidence="6">
    <location>
        <begin position="388"/>
        <end position="540"/>
    </location>
</feature>
<organism evidence="8 9">
    <name type="scientific">Planotetraspora kaengkrachanensis</name>
    <dbReference type="NCBI Taxonomy" id="575193"/>
    <lineage>
        <taxon>Bacteria</taxon>
        <taxon>Bacillati</taxon>
        <taxon>Actinomycetota</taxon>
        <taxon>Actinomycetes</taxon>
        <taxon>Streptosporangiales</taxon>
        <taxon>Streptosporangiaceae</taxon>
        <taxon>Planotetraspora</taxon>
    </lineage>
</organism>
<proteinExistence type="inferred from homology"/>
<feature type="domain" description="Thiamine pyrophosphate enzyme N-terminal TPP-binding" evidence="7">
    <location>
        <begin position="8"/>
        <end position="119"/>
    </location>
</feature>
<gene>
    <name evidence="8" type="primary">gcl</name>
    <name evidence="8" type="ORF">Pka01_19280</name>
</gene>
<dbReference type="FunFam" id="3.40.50.970:FF:000007">
    <property type="entry name" value="Acetolactate synthase"/>
    <property type="match status" value="1"/>
</dbReference>
<comment type="catalytic activity">
    <reaction evidence="3">
        <text>2 pyruvate + H(+) = (2S)-2-acetolactate + CO2</text>
        <dbReference type="Rhea" id="RHEA:25249"/>
        <dbReference type="ChEBI" id="CHEBI:15361"/>
        <dbReference type="ChEBI" id="CHEBI:15378"/>
        <dbReference type="ChEBI" id="CHEBI:16526"/>
        <dbReference type="ChEBI" id="CHEBI:58476"/>
        <dbReference type="EC" id="2.2.1.6"/>
    </reaction>
</comment>
<evidence type="ECO:0000313" key="9">
    <source>
        <dbReference type="Proteomes" id="UP000630097"/>
    </source>
</evidence>
<dbReference type="Pfam" id="PF02775">
    <property type="entry name" value="TPP_enzyme_C"/>
    <property type="match status" value="1"/>
</dbReference>
<evidence type="ECO:0000256" key="1">
    <source>
        <dbReference type="ARBA" id="ARBA00007812"/>
    </source>
</evidence>
<evidence type="ECO:0000256" key="4">
    <source>
        <dbReference type="RuleBase" id="RU362132"/>
    </source>
</evidence>
<dbReference type="Pfam" id="PF00205">
    <property type="entry name" value="TPP_enzyme_M"/>
    <property type="match status" value="1"/>
</dbReference>
<dbReference type="PANTHER" id="PTHR18968:SF14">
    <property type="entry name" value="GLYOXYLATE CARBOLIGASE"/>
    <property type="match status" value="1"/>
</dbReference>
<dbReference type="SUPFAM" id="SSF52467">
    <property type="entry name" value="DHS-like NAD/FAD-binding domain"/>
    <property type="match status" value="1"/>
</dbReference>
<evidence type="ECO:0000259" key="5">
    <source>
        <dbReference type="Pfam" id="PF00205"/>
    </source>
</evidence>
<evidence type="ECO:0000259" key="6">
    <source>
        <dbReference type="Pfam" id="PF02775"/>
    </source>
</evidence>
<dbReference type="InterPro" id="IPR029061">
    <property type="entry name" value="THDP-binding"/>
</dbReference>
<comment type="caution">
    <text evidence="8">The sequence shown here is derived from an EMBL/GenBank/DDBJ whole genome shotgun (WGS) entry which is preliminary data.</text>
</comment>
<dbReference type="GO" id="GO:0009097">
    <property type="term" value="P:isoleucine biosynthetic process"/>
    <property type="evidence" value="ECO:0007669"/>
    <property type="project" value="TreeGrafter"/>
</dbReference>
<name>A0A8J3M475_9ACTN</name>
<dbReference type="GO" id="GO:0050660">
    <property type="term" value="F:flavin adenine dinucleotide binding"/>
    <property type="evidence" value="ECO:0007669"/>
    <property type="project" value="TreeGrafter"/>
</dbReference>
<dbReference type="Gene3D" id="3.40.50.1220">
    <property type="entry name" value="TPP-binding domain"/>
    <property type="match status" value="1"/>
</dbReference>
<dbReference type="InterPro" id="IPR045229">
    <property type="entry name" value="TPP_enz"/>
</dbReference>
<accession>A0A8J3M475</accession>
<protein>
    <submittedName>
        <fullName evidence="8">Tartronate-semialdehyde synthase</fullName>
    </submittedName>
</protein>
<dbReference type="Proteomes" id="UP000630097">
    <property type="component" value="Unassembled WGS sequence"/>
</dbReference>
<feature type="domain" description="Thiamine pyrophosphate enzyme central" evidence="5">
    <location>
        <begin position="191"/>
        <end position="327"/>
    </location>
</feature>
<dbReference type="PANTHER" id="PTHR18968">
    <property type="entry name" value="THIAMINE PYROPHOSPHATE ENZYMES"/>
    <property type="match status" value="1"/>
</dbReference>
<dbReference type="GO" id="GO:0009099">
    <property type="term" value="P:L-valine biosynthetic process"/>
    <property type="evidence" value="ECO:0007669"/>
    <property type="project" value="TreeGrafter"/>
</dbReference>
<keyword evidence="9" id="KW-1185">Reference proteome</keyword>
<evidence type="ECO:0000259" key="7">
    <source>
        <dbReference type="Pfam" id="PF02776"/>
    </source>
</evidence>
<dbReference type="EMBL" id="BONV01000005">
    <property type="protein sequence ID" value="GIG78801.1"/>
    <property type="molecule type" value="Genomic_DNA"/>
</dbReference>